<dbReference type="Gene3D" id="2.40.10.10">
    <property type="entry name" value="Trypsin-like serine proteases"/>
    <property type="match status" value="1"/>
</dbReference>
<feature type="domain" description="Peptidase C3" evidence="24">
    <location>
        <begin position="913"/>
        <end position="1115"/>
    </location>
</feature>
<dbReference type="InterPro" id="IPR014759">
    <property type="entry name" value="Helicase_SF3_ssRNA_vir"/>
</dbReference>
<dbReference type="InterPro" id="IPR000605">
    <property type="entry name" value="Helicase_SF3_ssDNA/RNA_vir"/>
</dbReference>
<dbReference type="PRINTS" id="PR00918">
    <property type="entry name" value="CALICVIRUSNS"/>
</dbReference>
<dbReference type="GO" id="GO:0003724">
    <property type="term" value="F:RNA helicase activity"/>
    <property type="evidence" value="ECO:0007669"/>
    <property type="project" value="InterPro"/>
</dbReference>
<dbReference type="Pfam" id="PF00910">
    <property type="entry name" value="RNA_helicase"/>
    <property type="match status" value="1"/>
</dbReference>
<evidence type="ECO:0000256" key="10">
    <source>
        <dbReference type="ARBA" id="ARBA00022692"/>
    </source>
</evidence>
<accession>G2XKC3</accession>
<dbReference type="PROSITE" id="PS51218">
    <property type="entry name" value="SF3_HELICASE_2"/>
    <property type="match status" value="1"/>
</dbReference>
<dbReference type="GO" id="GO:0006508">
    <property type="term" value="P:proteolysis"/>
    <property type="evidence" value="ECO:0007669"/>
    <property type="project" value="UniProtKB-KW"/>
</dbReference>
<feature type="domain" description="SF3 helicase" evidence="23">
    <location>
        <begin position="436"/>
        <end position="604"/>
    </location>
</feature>
<evidence type="ECO:0000256" key="17">
    <source>
        <dbReference type="ARBA" id="ARBA00022989"/>
    </source>
</evidence>
<sequence>MDFETSQRLTGFLKTSFHLSSLQQLVEQEYKGPSATEVKIHLCIYHANLMADDMNSGLSDCQIHQAQYITRRFRTVRSFFREMIVTEKVSLAWMAEYNNTTFSNWFGYAIVPVEPQISADAKFGQGILEYAQALPKFLFSKAAGALTSTFKLILNCLKDALHQCFGSWIPYLQQSFGWFANVFETLQGWAEAVHNKIGGILGGMEECLYIGMGLTASTCIVALLERFLVATGLLKKPLGAPMLFVTVAVGAICAFSGGAKMMEGVIIDLLMFVKISCSQLLSVLFSFSAEEAAEGQFSSTTVLENLAALVSNWSSTSIQDIGRGFAAITQIKTGILSMRDMIVFIFEKLSGAAHKLLGIESQVLADLSLLLGENVVDWLAECDAMVQYMLEFKSSARDIFDRLSQLIEKGRMMRTGIIKMNHRGSSQVLNLISKALEKLVELHSSMVISGANTARKAPFMVFLTGSSGCGKTSVAQRIGANWLQAEGLGTAELYSRNGLDPFWSGYKRQAVVMYDDFGAIPGTVSNEAEIIHVVSRNPYATIMPGLAEKGMYFDSRLLLATSNFLAANSESGVHDSHAYERRRHVVVRVVLKEGVPYNADFPTENQKYQILESVEPFRFVREFEDYEDLWSYIYDRYKTHDEQEASFLNSLPVPDADETEALEALVSLSAMLGSFAPKNVIKYATENLPGYHYLVQDGNVVYFWHQNGDIEIVPISKMHLGASEVSQLKQDSLNSALRYQNLAKNFPSLNPLAVLYASNIVTKKWIGQDLKATSDCKDEFMVSQINELPTWQRAYLYVLSKHLANAKAGGWFSNLLDETKKAMRQLYAKEYKSWPMALKLAVGSMLAVVVCGSVYAVLSMLWSMGTGAAFFSGAAAVFTAQTVEGQSDIPNKNESEYLFRNKRVRVRNWDAQAACYGDSAQWMMDTCMATLLVGDLETQVCLMPGRGFIGVNHFLRTLRAGIMVKLVGVSTSTWFSWNPAHLKTFEGNELALYTSDLLPKSVESLRDRIVFDAELLPEKFKAIMFSYKRDPLTGGMLPEIGSLVCEKKNRSFVVQFGEYSRKVPTHIEYKSPTVKGDCGSLILTEIKGKFCLAGIHVAGNSVSGSSCFIPSDDSFFVKEGQSDFSLAYTEWAQPKILGPGCKAIGILNKEHQVSTGGSTSFVEVPVEWHLDTPFSKLPSVLKRGDPRLAGTENANYDPFSVSMSKYAQEAGPFDNICLQKVAYDISEEWIDASAEFDFDEVSMDVALNGLENVEYFDSLVLSTSEGFPYRLDRKPGDKGKCRYVTGEPGNLRIEDERILKDIEWFEDVSAERVPDLYCIECVKDERLPIRKVLEKPKSRTFSVLPMSYNIVVRKKFLKFVKFIMDKRDIFPCQVGINPYSREWTRLATTLLEKGNSILCCDYSRFDGFLPKCVMEQIAEAINRLCGGSKRLQTQRKNLMLACCSRTALCEKLVYRVENGIPSGFPLTVIVNSILNEILIRSAYMECFKDNREIQMNFNTYVKMVTYGDDNLISVAASIKTKFCGEFLQRFMAARGITITDGVDKTSEFLNFRELTECDFLKRSFKENFDGTWRAPMDRTSLWPQLHFVKAKDIELVEAYISNLNNVLRELYLHSPEEAICLRRKALANLSWLKAKDLLTIGQIADFHMSQQNGEMNFIKASHAMENLDLIDPLIPGELPMKMREILPNIFVVAEHCIPGDLKDYFTVSLVTNRRFDNADEGVVIQYPMGFGRGGLPTQQFMRENIMRKGSHLNKLLKKQLDGGRKMLFVSQSSIVPAYVFCVLFLHSVKSIPLLSVNAALTCAISVCKRLNYLTRDFEDCFITSK</sequence>
<dbReference type="InterPro" id="IPR001205">
    <property type="entry name" value="RNA-dir_pol_C"/>
</dbReference>
<evidence type="ECO:0000256" key="3">
    <source>
        <dbReference type="ARBA" id="ARBA00003682"/>
    </source>
</evidence>
<keyword evidence="11" id="KW-0548">Nucleotidyltransferase</keyword>
<dbReference type="GO" id="GO:0039694">
    <property type="term" value="P:viral RNA genome replication"/>
    <property type="evidence" value="ECO:0007669"/>
    <property type="project" value="InterPro"/>
</dbReference>
<keyword evidence="18" id="KW-1038">Host endoplasmic reticulum</keyword>
<keyword evidence="16" id="KW-0693">Viral RNA replication</keyword>
<dbReference type="InterPro" id="IPR043128">
    <property type="entry name" value="Rev_trsase/Diguanyl_cyclase"/>
</dbReference>
<comment type="function">
    <text evidence="1">Plays a role in RNA replication. It is covalently linked to the 5'terminus of both viral single-stranded RNA1 and RNA2 molecules.</text>
</comment>
<dbReference type="GO" id="GO:0003968">
    <property type="term" value="F:RNA-directed RNA polymerase activity"/>
    <property type="evidence" value="ECO:0007669"/>
    <property type="project" value="UniProtKB-KW"/>
</dbReference>
<dbReference type="GO" id="GO:0003723">
    <property type="term" value="F:RNA binding"/>
    <property type="evidence" value="ECO:0007669"/>
    <property type="project" value="InterPro"/>
</dbReference>
<dbReference type="GO" id="GO:0005524">
    <property type="term" value="F:ATP binding"/>
    <property type="evidence" value="ECO:0007669"/>
    <property type="project" value="UniProtKB-KW"/>
</dbReference>
<evidence type="ECO:0000256" key="9">
    <source>
        <dbReference type="ARBA" id="ARBA00022679"/>
    </source>
</evidence>
<dbReference type="SUPFAM" id="SSF50494">
    <property type="entry name" value="Trypsin-like serine proteases"/>
    <property type="match status" value="1"/>
</dbReference>
<keyword evidence="13" id="KW-0378">Hydrolase</keyword>
<keyword evidence="21" id="KW-0472">Membrane</keyword>
<dbReference type="SUPFAM" id="SSF56672">
    <property type="entry name" value="DNA/RNA polymerases"/>
    <property type="match status" value="1"/>
</dbReference>
<evidence type="ECO:0000259" key="23">
    <source>
        <dbReference type="PROSITE" id="PS51218"/>
    </source>
</evidence>
<keyword evidence="7" id="KW-0696">RNA-directed RNA polymerase</keyword>
<reference evidence="25 26" key="1">
    <citation type="journal article" date="2012" name="Arch. Virol.">
        <title>Complete genomic sequence analysis reveals a novel fabavirus infecting cucurbits in China.</title>
        <authorList>
            <person name="Dong S.W."/>
            <person name="Xiang H.Y."/>
            <person name="Shang Q.X."/>
            <person name="Li D.W."/>
            <person name="Yu J.L."/>
            <person name="Han C.G."/>
        </authorList>
    </citation>
    <scope>NUCLEOTIDE SEQUENCE [LARGE SCALE GENOMIC DNA]</scope>
    <source>
        <strain evidence="25">Beijing</strain>
    </source>
</reference>
<dbReference type="GO" id="GO:0004197">
    <property type="term" value="F:cysteine-type endopeptidase activity"/>
    <property type="evidence" value="ECO:0007669"/>
    <property type="project" value="InterPro"/>
</dbReference>
<evidence type="ECO:0000256" key="18">
    <source>
        <dbReference type="ARBA" id="ARBA00023184"/>
    </source>
</evidence>
<dbReference type="InterPro" id="IPR044067">
    <property type="entry name" value="PCV_3C_PRO"/>
</dbReference>
<protein>
    <recommendedName>
        <fullName evidence="6">RNA1 polyprotein</fullName>
    </recommendedName>
    <alternativeName>
        <fullName evidence="19">Genome polyprotein B</fullName>
    </alternativeName>
</protein>
<dbReference type="Pfam" id="PF00680">
    <property type="entry name" value="RdRP_1"/>
    <property type="match status" value="1"/>
</dbReference>
<dbReference type="PROSITE" id="PS50507">
    <property type="entry name" value="RDRP_SSRNA_POS"/>
    <property type="match status" value="1"/>
</dbReference>
<evidence type="ECO:0000256" key="21">
    <source>
        <dbReference type="SAM" id="Phobius"/>
    </source>
</evidence>
<dbReference type="GO" id="GO:0044220">
    <property type="term" value="C:host cell perinuclear region of cytoplasm"/>
    <property type="evidence" value="ECO:0007669"/>
    <property type="project" value="UniProtKB-SubCell"/>
</dbReference>
<evidence type="ECO:0000256" key="6">
    <source>
        <dbReference type="ARBA" id="ARBA00020936"/>
    </source>
</evidence>
<keyword evidence="17 21" id="KW-1133">Transmembrane helix</keyword>
<keyword evidence="9" id="KW-0808">Transferase</keyword>
<evidence type="ECO:0000313" key="25">
    <source>
        <dbReference type="EMBL" id="ACK76423.1"/>
    </source>
</evidence>
<evidence type="ECO:0000256" key="5">
    <source>
        <dbReference type="ARBA" id="ARBA00004379"/>
    </source>
</evidence>
<feature type="transmembrane region" description="Helical" evidence="21">
    <location>
        <begin position="208"/>
        <end position="228"/>
    </location>
</feature>
<keyword evidence="26" id="KW-1185">Reference proteome</keyword>
<dbReference type="Gene3D" id="1.20.960.20">
    <property type="match status" value="1"/>
</dbReference>
<evidence type="ECO:0000256" key="7">
    <source>
        <dbReference type="ARBA" id="ARBA00022484"/>
    </source>
</evidence>
<evidence type="ECO:0000256" key="15">
    <source>
        <dbReference type="ARBA" id="ARBA00022840"/>
    </source>
</evidence>
<keyword evidence="12" id="KW-0547">Nucleotide-binding</keyword>
<comment type="function">
    <text evidence="20">Down-regulates the RNA1 polyprotein processing and enhances trans-cleavage of RNA2 polyproteins. The protease cofactor and the putative helicase seem to target the replication complexes to ER membranes. Their physical association causes the membrane rearrangement of host ER that may result in formation of the small membranous vesicles that are the site of viral RNA synthesis.</text>
</comment>
<comment type="function">
    <text evidence="2">Thiol protease that cleaves the RNA1 and RNA2 polyproteins.</text>
</comment>
<keyword evidence="8" id="KW-0645">Protease</keyword>
<feature type="domain" description="RdRp catalytic" evidence="22">
    <location>
        <begin position="1395"/>
        <end position="1522"/>
    </location>
</feature>
<dbReference type="InterPro" id="IPR007094">
    <property type="entry name" value="RNA-dir_pol_PSvirus"/>
</dbReference>
<dbReference type="GO" id="GO:0006351">
    <property type="term" value="P:DNA-templated transcription"/>
    <property type="evidence" value="ECO:0007669"/>
    <property type="project" value="InterPro"/>
</dbReference>
<dbReference type="GO" id="GO:0033644">
    <property type="term" value="C:host cell membrane"/>
    <property type="evidence" value="ECO:0007669"/>
    <property type="project" value="UniProtKB-SubCell"/>
</dbReference>
<evidence type="ECO:0000313" key="26">
    <source>
        <dbReference type="Proteomes" id="UP000234909"/>
    </source>
</evidence>
<dbReference type="InterPro" id="IPR009003">
    <property type="entry name" value="Peptidase_S1_PA"/>
</dbReference>
<dbReference type="Gene3D" id="3.30.70.270">
    <property type="match status" value="1"/>
</dbReference>
<keyword evidence="10 21" id="KW-0812">Transmembrane</keyword>
<dbReference type="EMBL" id="EU881936">
    <property type="protein sequence ID" value="ACK76423.1"/>
    <property type="molecule type" value="Genomic_RNA"/>
</dbReference>
<evidence type="ECO:0000256" key="4">
    <source>
        <dbReference type="ARBA" id="ARBA00004354"/>
    </source>
</evidence>
<proteinExistence type="predicted"/>
<evidence type="ECO:0000256" key="1">
    <source>
        <dbReference type="ARBA" id="ARBA00002583"/>
    </source>
</evidence>
<evidence type="ECO:0000256" key="19">
    <source>
        <dbReference type="ARBA" id="ARBA00032135"/>
    </source>
</evidence>
<dbReference type="InterPro" id="IPR004004">
    <property type="entry name" value="Helic/Pol/Pept_Calicivir-typ"/>
</dbReference>
<dbReference type="InterPro" id="IPR027417">
    <property type="entry name" value="P-loop_NTPase"/>
</dbReference>
<dbReference type="SUPFAM" id="SSF52540">
    <property type="entry name" value="P-loop containing nucleoside triphosphate hydrolases"/>
    <property type="match status" value="1"/>
</dbReference>
<evidence type="ECO:0000256" key="11">
    <source>
        <dbReference type="ARBA" id="ARBA00022695"/>
    </source>
</evidence>
<evidence type="ECO:0000256" key="13">
    <source>
        <dbReference type="ARBA" id="ARBA00022801"/>
    </source>
</evidence>
<dbReference type="PROSITE" id="PS51874">
    <property type="entry name" value="PCV_3C_PRO"/>
    <property type="match status" value="1"/>
</dbReference>
<evidence type="ECO:0000259" key="22">
    <source>
        <dbReference type="PROSITE" id="PS50507"/>
    </source>
</evidence>
<comment type="subcellular location">
    <subcellularLocation>
        <location evidence="4">Host endoplasmic reticulum</location>
    </subcellularLocation>
    <subcellularLocation>
        <location evidence="5">Host membrane</location>
        <topology evidence="5">Single-pass membrane protein</topology>
    </subcellularLocation>
</comment>
<evidence type="ECO:0000259" key="24">
    <source>
        <dbReference type="PROSITE" id="PS51874"/>
    </source>
</evidence>
<dbReference type="GO" id="GO:0044165">
    <property type="term" value="C:host cell endoplasmic reticulum"/>
    <property type="evidence" value="ECO:0007669"/>
    <property type="project" value="UniProtKB-SubCell"/>
</dbReference>
<evidence type="ECO:0000256" key="12">
    <source>
        <dbReference type="ARBA" id="ARBA00022741"/>
    </source>
</evidence>
<evidence type="ECO:0000256" key="8">
    <source>
        <dbReference type="ARBA" id="ARBA00022670"/>
    </source>
</evidence>
<evidence type="ECO:0000256" key="14">
    <source>
        <dbReference type="ARBA" id="ARBA00022807"/>
    </source>
</evidence>
<feature type="transmembrane region" description="Helical" evidence="21">
    <location>
        <begin position="240"/>
        <end position="259"/>
    </location>
</feature>
<keyword evidence="14" id="KW-0788">Thiol protease</keyword>
<keyword evidence="15" id="KW-0067">ATP-binding</keyword>
<comment type="function">
    <text evidence="3">Replicates the viral genome.</text>
</comment>
<organism evidence="25 26">
    <name type="scientific">Cucurbit mild mosaic virus</name>
    <dbReference type="NCBI Taxonomy" id="1131416"/>
    <lineage>
        <taxon>Viruses</taxon>
        <taxon>Riboviria</taxon>
        <taxon>Orthornavirae</taxon>
        <taxon>Pisuviricota</taxon>
        <taxon>Pisoniviricetes</taxon>
        <taxon>Picornavirales</taxon>
        <taxon>Secoviridae</taxon>
        <taxon>Comovirinae</taxon>
        <taxon>Fabavirus</taxon>
        <taxon>Fabavirus cucurbitaceae</taxon>
    </lineage>
</organism>
<dbReference type="Proteomes" id="UP000234909">
    <property type="component" value="Genome"/>
</dbReference>
<evidence type="ECO:0000256" key="20">
    <source>
        <dbReference type="ARBA" id="ARBA00045667"/>
    </source>
</evidence>
<dbReference type="InterPro" id="IPR043504">
    <property type="entry name" value="Peptidase_S1_PA_chymotrypsin"/>
</dbReference>
<dbReference type="GeneID" id="37619097"/>
<name>G2XKC3_9SECO</name>
<evidence type="ECO:0000256" key="16">
    <source>
        <dbReference type="ARBA" id="ARBA00022953"/>
    </source>
</evidence>
<dbReference type="RefSeq" id="YP_009507916.1">
    <property type="nucleotide sequence ID" value="NC_038760.1"/>
</dbReference>
<dbReference type="KEGG" id="vg:37619097"/>
<dbReference type="InterPro" id="IPR043502">
    <property type="entry name" value="DNA/RNA_pol_sf"/>
</dbReference>
<evidence type="ECO:0000256" key="2">
    <source>
        <dbReference type="ARBA" id="ARBA00003602"/>
    </source>
</evidence>